<dbReference type="Proteomes" id="UP000199337">
    <property type="component" value="Unassembled WGS sequence"/>
</dbReference>
<evidence type="ECO:0000259" key="3">
    <source>
        <dbReference type="Pfam" id="PF03358"/>
    </source>
</evidence>
<organism evidence="4 5">
    <name type="scientific">Desulfotruncus arcticus DSM 17038</name>
    <dbReference type="NCBI Taxonomy" id="1121424"/>
    <lineage>
        <taxon>Bacteria</taxon>
        <taxon>Bacillati</taxon>
        <taxon>Bacillota</taxon>
        <taxon>Clostridia</taxon>
        <taxon>Eubacteriales</taxon>
        <taxon>Desulfallaceae</taxon>
        <taxon>Desulfotruncus</taxon>
    </lineage>
</organism>
<evidence type="ECO:0000256" key="2">
    <source>
        <dbReference type="ARBA" id="ARBA00022643"/>
    </source>
</evidence>
<proteinExistence type="predicted"/>
<evidence type="ECO:0000256" key="1">
    <source>
        <dbReference type="ARBA" id="ARBA00022630"/>
    </source>
</evidence>
<keyword evidence="1" id="KW-0285">Flavoprotein</keyword>
<dbReference type="EMBL" id="FOOX01000004">
    <property type="protein sequence ID" value="SFG34596.1"/>
    <property type="molecule type" value="Genomic_DNA"/>
</dbReference>
<accession>A0A1I2R9W6</accession>
<dbReference type="RefSeq" id="WP_165613412.1">
    <property type="nucleotide sequence ID" value="NZ_FOOX01000004.1"/>
</dbReference>
<sequence>MKVLAIQGSPRKNGNTAVLLKHYLLGLEESHHNAEIKVINVAEKNIQSCMSCDGCRNSKRKCVIKDDMQEIYPEILEADILILASPIYWWNITAQAKQFIDRFYALNFNNNFKGKKFVLLTTYGNEDPNSGTNIIKNMFHDICNYLGMDFIQYYGVCSGTVSVQDNPKTQNDIYQLGKTKIV</sequence>
<reference evidence="5" key="1">
    <citation type="submission" date="2016-10" db="EMBL/GenBank/DDBJ databases">
        <authorList>
            <person name="Varghese N."/>
            <person name="Submissions S."/>
        </authorList>
    </citation>
    <scope>NUCLEOTIDE SEQUENCE [LARGE SCALE GENOMIC DNA]</scope>
    <source>
        <strain evidence="5">DSM 17038</strain>
    </source>
</reference>
<dbReference type="STRING" id="341036.SAMN05660649_01356"/>
<dbReference type="InterPro" id="IPR005025">
    <property type="entry name" value="FMN_Rdtase-like_dom"/>
</dbReference>
<protein>
    <submittedName>
        <fullName evidence="4">NADPH-dependent FMN reductase</fullName>
    </submittedName>
</protein>
<dbReference type="Pfam" id="PF03358">
    <property type="entry name" value="FMN_red"/>
    <property type="match status" value="1"/>
</dbReference>
<feature type="domain" description="NADPH-dependent FMN reductase-like" evidence="3">
    <location>
        <begin position="1"/>
        <end position="126"/>
    </location>
</feature>
<evidence type="ECO:0000313" key="4">
    <source>
        <dbReference type="EMBL" id="SFG34596.1"/>
    </source>
</evidence>
<dbReference type="InterPro" id="IPR051796">
    <property type="entry name" value="ISF_SsuE-like"/>
</dbReference>
<dbReference type="Gene3D" id="3.40.50.360">
    <property type="match status" value="1"/>
</dbReference>
<dbReference type="PANTHER" id="PTHR43278">
    <property type="entry name" value="NAD(P)H-DEPENDENT FMN-CONTAINING OXIDOREDUCTASE YWQN-RELATED"/>
    <property type="match status" value="1"/>
</dbReference>
<name>A0A1I2R9W6_9FIRM</name>
<dbReference type="SUPFAM" id="SSF52218">
    <property type="entry name" value="Flavoproteins"/>
    <property type="match status" value="1"/>
</dbReference>
<dbReference type="GO" id="GO:0016491">
    <property type="term" value="F:oxidoreductase activity"/>
    <property type="evidence" value="ECO:0007669"/>
    <property type="project" value="InterPro"/>
</dbReference>
<keyword evidence="5" id="KW-1185">Reference proteome</keyword>
<gene>
    <name evidence="4" type="ORF">SAMN05660649_01356</name>
</gene>
<dbReference type="PANTHER" id="PTHR43278:SF2">
    <property type="entry name" value="IRON-SULFUR FLAVOPROTEIN"/>
    <property type="match status" value="1"/>
</dbReference>
<evidence type="ECO:0000313" key="5">
    <source>
        <dbReference type="Proteomes" id="UP000199337"/>
    </source>
</evidence>
<dbReference type="InterPro" id="IPR029039">
    <property type="entry name" value="Flavoprotein-like_sf"/>
</dbReference>
<dbReference type="AlphaFoldDB" id="A0A1I2R9W6"/>
<keyword evidence="2" id="KW-0288">FMN</keyword>